<evidence type="ECO:0000256" key="2">
    <source>
        <dbReference type="ARBA" id="ARBA00002704"/>
    </source>
</evidence>
<accession>A0ABR4ALH3</accession>
<keyword evidence="10" id="KW-1185">Reference proteome</keyword>
<evidence type="ECO:0000259" key="8">
    <source>
        <dbReference type="Pfam" id="PF00576"/>
    </source>
</evidence>
<organism evidence="9 10">
    <name type="scientific">Stereocaulon virgatum</name>
    <dbReference type="NCBI Taxonomy" id="373712"/>
    <lineage>
        <taxon>Eukaryota</taxon>
        <taxon>Fungi</taxon>
        <taxon>Dikarya</taxon>
        <taxon>Ascomycota</taxon>
        <taxon>Pezizomycotina</taxon>
        <taxon>Lecanoromycetes</taxon>
        <taxon>OSLEUM clade</taxon>
        <taxon>Lecanoromycetidae</taxon>
        <taxon>Lecanorales</taxon>
        <taxon>Lecanorineae</taxon>
        <taxon>Stereocaulaceae</taxon>
        <taxon>Stereocaulon</taxon>
    </lineage>
</organism>
<evidence type="ECO:0000256" key="5">
    <source>
        <dbReference type="ARBA" id="ARBA00022631"/>
    </source>
</evidence>
<proteinExistence type="inferred from homology"/>
<evidence type="ECO:0000256" key="7">
    <source>
        <dbReference type="RuleBase" id="RU361270"/>
    </source>
</evidence>
<dbReference type="EMBL" id="JBEFKJ010000006">
    <property type="protein sequence ID" value="KAL2045661.1"/>
    <property type="molecule type" value="Genomic_DNA"/>
</dbReference>
<dbReference type="PANTHER" id="PTHR10395:SF7">
    <property type="entry name" value="5-HYDROXYISOURATE HYDROLASE"/>
    <property type="match status" value="1"/>
</dbReference>
<protein>
    <recommendedName>
        <fullName evidence="7">5-hydroxyisourate hydrolase</fullName>
        <shortName evidence="7">HIU hydrolase</shortName>
        <shortName evidence="7">HIUHase</shortName>
        <ecNumber evidence="7">3.5.2.17</ecNumber>
    </recommendedName>
</protein>
<dbReference type="InterPro" id="IPR023418">
    <property type="entry name" value="Thyroxine_BS"/>
</dbReference>
<evidence type="ECO:0000313" key="9">
    <source>
        <dbReference type="EMBL" id="KAL2045661.1"/>
    </source>
</evidence>
<comment type="function">
    <text evidence="2">Catalyzes the hydrolysis of 5-hydroxyisourate (HIU) to 2-oxo-4-hydroxy-4-carboxy-5-ureidoimidazoline (OHCU).</text>
</comment>
<reference evidence="9 10" key="1">
    <citation type="submission" date="2024-09" db="EMBL/GenBank/DDBJ databases">
        <title>Rethinking Asexuality: The Enigmatic Case of Functional Sexual Genes in Lepraria (Stereocaulaceae).</title>
        <authorList>
            <person name="Doellman M."/>
            <person name="Sun Y."/>
            <person name="Barcenas-Pena A."/>
            <person name="Lumbsch H.T."/>
            <person name="Grewe F."/>
        </authorList>
    </citation>
    <scope>NUCLEOTIDE SEQUENCE [LARGE SCALE GENOMIC DNA]</scope>
    <source>
        <strain evidence="9 10">Mercado 3170</strain>
    </source>
</reference>
<keyword evidence="6 7" id="KW-0378">Hydrolase</keyword>
<dbReference type="InterPro" id="IPR014306">
    <property type="entry name" value="Hydroxyisourate_hydrolase"/>
</dbReference>
<dbReference type="CDD" id="cd05822">
    <property type="entry name" value="TLP_HIUase"/>
    <property type="match status" value="1"/>
</dbReference>
<dbReference type="InterPro" id="IPR023416">
    <property type="entry name" value="Transthyretin/HIU_hydrolase_d"/>
</dbReference>
<dbReference type="InterPro" id="IPR036817">
    <property type="entry name" value="Transthyretin/HIU_hydrolase_sf"/>
</dbReference>
<comment type="subunit">
    <text evidence="4 7">Homotetramer.</text>
</comment>
<evidence type="ECO:0000256" key="6">
    <source>
        <dbReference type="ARBA" id="ARBA00022801"/>
    </source>
</evidence>
<keyword evidence="5 7" id="KW-0659">Purine metabolism</keyword>
<dbReference type="Pfam" id="PF00576">
    <property type="entry name" value="Transthyretin"/>
    <property type="match status" value="1"/>
</dbReference>
<dbReference type="PROSITE" id="PS00768">
    <property type="entry name" value="TRANSTHYRETIN_1"/>
    <property type="match status" value="1"/>
</dbReference>
<comment type="catalytic activity">
    <reaction evidence="1 7">
        <text>5-hydroxyisourate + H2O = 5-hydroxy-2-oxo-4-ureido-2,5-dihydro-1H-imidazole-5-carboxylate + H(+)</text>
        <dbReference type="Rhea" id="RHEA:23736"/>
        <dbReference type="ChEBI" id="CHEBI:15377"/>
        <dbReference type="ChEBI" id="CHEBI:15378"/>
        <dbReference type="ChEBI" id="CHEBI:18072"/>
        <dbReference type="ChEBI" id="CHEBI:58639"/>
        <dbReference type="EC" id="3.5.2.17"/>
    </reaction>
</comment>
<sequence>MENAGLATPSASSTLPTALPKDPITCHVLDQTTGLPAPSLSVSLTLLRPLGPSNPLKAVTNKDGRINKWQAREGPSLQEMLDNLDEHPGSRMVWVLTFDTGAYFGEGNTFFPEVEVRFYVSPNQGHYHVPLLLGPWSYTTYRGS</sequence>
<dbReference type="NCBIfam" id="TIGR02962">
    <property type="entry name" value="hdxy_isourate"/>
    <property type="match status" value="1"/>
</dbReference>
<comment type="caution">
    <text evidence="9">The sequence shown here is derived from an EMBL/GenBank/DDBJ whole genome shotgun (WGS) entry which is preliminary data.</text>
</comment>
<feature type="domain" description="Transthyretin/hydroxyisourate hydrolase" evidence="8">
    <location>
        <begin position="24"/>
        <end position="143"/>
    </location>
</feature>
<dbReference type="PANTHER" id="PTHR10395">
    <property type="entry name" value="URICASE AND TRANSTHYRETIN-RELATED"/>
    <property type="match status" value="1"/>
</dbReference>
<dbReference type="SUPFAM" id="SSF49472">
    <property type="entry name" value="Transthyretin (synonym: prealbumin)"/>
    <property type="match status" value="1"/>
</dbReference>
<comment type="similarity">
    <text evidence="3 7">Belongs to the transthyretin family. 5-hydroxyisourate hydrolase subfamily.</text>
</comment>
<gene>
    <name evidence="9" type="ORF">N7G274_002091</name>
</gene>
<evidence type="ECO:0000256" key="3">
    <source>
        <dbReference type="ARBA" id="ARBA00009850"/>
    </source>
</evidence>
<evidence type="ECO:0000256" key="4">
    <source>
        <dbReference type="ARBA" id="ARBA00011881"/>
    </source>
</evidence>
<dbReference type="Proteomes" id="UP001590950">
    <property type="component" value="Unassembled WGS sequence"/>
</dbReference>
<dbReference type="Gene3D" id="2.60.40.180">
    <property type="entry name" value="Transthyretin/hydroxyisourate hydrolase domain"/>
    <property type="match status" value="1"/>
</dbReference>
<dbReference type="EC" id="3.5.2.17" evidence="7"/>
<name>A0ABR4ALH3_9LECA</name>
<evidence type="ECO:0000313" key="10">
    <source>
        <dbReference type="Proteomes" id="UP001590950"/>
    </source>
</evidence>
<evidence type="ECO:0000256" key="1">
    <source>
        <dbReference type="ARBA" id="ARBA00001043"/>
    </source>
</evidence>